<keyword evidence="2 4" id="KW-0863">Zinc-finger</keyword>
<accession>A0ABM4DNE1</accession>
<dbReference type="Pfam" id="PF21056">
    <property type="entry name" value="ZSWIM1-3_RNaseH-like"/>
    <property type="match status" value="1"/>
</dbReference>
<dbReference type="InterPro" id="IPR013083">
    <property type="entry name" value="Znf_RING/FYVE/PHD"/>
</dbReference>
<dbReference type="PANTHER" id="PTHR31569:SF4">
    <property type="entry name" value="SWIM-TYPE DOMAIN-CONTAINING PROTEIN"/>
    <property type="match status" value="1"/>
</dbReference>
<dbReference type="PROSITE" id="PS01359">
    <property type="entry name" value="ZF_PHD_1"/>
    <property type="match status" value="1"/>
</dbReference>
<dbReference type="Pfam" id="PF00628">
    <property type="entry name" value="PHD"/>
    <property type="match status" value="1"/>
</dbReference>
<dbReference type="PANTHER" id="PTHR31569">
    <property type="entry name" value="SWIM-TYPE DOMAIN-CONTAINING PROTEIN"/>
    <property type="match status" value="1"/>
</dbReference>
<dbReference type="GeneID" id="136092240"/>
<evidence type="ECO:0000256" key="2">
    <source>
        <dbReference type="ARBA" id="ARBA00022771"/>
    </source>
</evidence>
<evidence type="ECO:0000259" key="5">
    <source>
        <dbReference type="PROSITE" id="PS50016"/>
    </source>
</evidence>
<dbReference type="InterPro" id="IPR052579">
    <property type="entry name" value="Zinc_finger_SWIM"/>
</dbReference>
<evidence type="ECO:0000256" key="3">
    <source>
        <dbReference type="ARBA" id="ARBA00022833"/>
    </source>
</evidence>
<dbReference type="Proteomes" id="UP001652625">
    <property type="component" value="Chromosome 15"/>
</dbReference>
<feature type="domain" description="PHD-type" evidence="5">
    <location>
        <begin position="892"/>
        <end position="940"/>
    </location>
</feature>
<dbReference type="InterPro" id="IPR048325">
    <property type="entry name" value="ZSWIM3_N"/>
</dbReference>
<keyword evidence="3" id="KW-0862">Zinc</keyword>
<evidence type="ECO:0000256" key="1">
    <source>
        <dbReference type="ARBA" id="ARBA00022723"/>
    </source>
</evidence>
<gene>
    <name evidence="8" type="primary">LOC136092240</name>
</gene>
<proteinExistence type="predicted"/>
<keyword evidence="1" id="KW-0479">Metal-binding</keyword>
<dbReference type="PROSITE" id="PS50966">
    <property type="entry name" value="ZF_SWIM"/>
    <property type="match status" value="1"/>
</dbReference>
<dbReference type="InterPro" id="IPR019786">
    <property type="entry name" value="Zinc_finger_PHD-type_CS"/>
</dbReference>
<feature type="domain" description="SWIM-type" evidence="6">
    <location>
        <begin position="502"/>
        <end position="534"/>
    </location>
</feature>
<sequence length="951" mass="109566">MDVGSVFNSFSELKQAILEYERSYFLSLYVRDSRTIDLAIKKGLKRYINKELKYYYLTYCCYHGGRQFKSRSKGIRPNQSTYNIKCPFTICIGVSEDGEQLCVTKVINEHNHAIDKEIIERLPKNRKLDNEQENNVRQMLKLHGNKWLIHEHIQNETGKKITLKDIHNLASKEKGSTDVESLLAVFQNCDGADVDIKCDNSGTIQTIFFQDAETKRFFSLYPELILIDATYKLTNLRMPLYIVLAIGPNGESEIVAIFVTASEDALTLTNALETFKSKNVKWTETVTIFTDKDMTERDSLRTTFPNAVLLLCLFHVLRAMSREVTVLKMGISESQRLYALRALQKMAYPSSEIAFEELRQDFNEKMPSSVVRYFETNWNNCKNEWVYCWQQQNLTFGQRTTNRLESVNRRIKSVLNLLNPLPLFFKDLFSVIDVMRKEQNHSFVTAAERISVHAVLDNDVLEEFSKVLTPYALNFVRSQLHEALEVYPGGDNDHPTCEILGSEVLVNELNCHCIFFKSMGLPCKHMFVARRIKQLPIFSFDGISIRWLKSHATENHRLFQHHIENHNYLEIGVNKERTLTQAEKFKKACRLSQRLAQLVSEGGHSEFESRINILQNLVKIWEDYKHAKVTVLESSIDLITNTTSECAMSSKINLNNDVLCDITKKAFIPPTSNIVLTCNETFYQTNMHALEVSKSDNLEKLSDFEKSLHLEQSQIDIEQDNFNKSAEMSSQPCNKIIHVSNQTSIPIVIENPIEDSEERACGSLHNYFNVHSINIKDLKFPSKIHSRGRPKATQRKTAIGLCKRKRKCLSYTDKSVTEKIRVLLSSILIKGKVQDVTHEMQADVDDLQLNPDNLPSSFINDAVAIDVLKPYLTDVAWNKLNETVSQRKKLSLWCCPICNLTTASRENIECKSCLERFHFKCVSISKKTKKEWFCDKCHNMINESNKNIYIQ</sequence>
<evidence type="ECO:0000259" key="6">
    <source>
        <dbReference type="PROSITE" id="PS50966"/>
    </source>
</evidence>
<name>A0ABM4DNE1_HYDVU</name>
<dbReference type="Pfam" id="PF21599">
    <property type="entry name" value="ZSWIM3_N"/>
    <property type="match status" value="1"/>
</dbReference>
<dbReference type="PROSITE" id="PS50016">
    <property type="entry name" value="ZF_PHD_2"/>
    <property type="match status" value="1"/>
</dbReference>
<evidence type="ECO:0000313" key="8">
    <source>
        <dbReference type="RefSeq" id="XP_065676083.1"/>
    </source>
</evidence>
<dbReference type="InterPro" id="IPR007527">
    <property type="entry name" value="Znf_SWIM"/>
</dbReference>
<dbReference type="InterPro" id="IPR019787">
    <property type="entry name" value="Znf_PHD-finger"/>
</dbReference>
<dbReference type="SUPFAM" id="SSF57903">
    <property type="entry name" value="FYVE/PHD zinc finger"/>
    <property type="match status" value="1"/>
</dbReference>
<dbReference type="SMART" id="SM00249">
    <property type="entry name" value="PHD"/>
    <property type="match status" value="1"/>
</dbReference>
<keyword evidence="7" id="KW-1185">Reference proteome</keyword>
<dbReference type="RefSeq" id="XP_065676083.1">
    <property type="nucleotide sequence ID" value="XM_065820011.1"/>
</dbReference>
<protein>
    <submittedName>
        <fullName evidence="8">Uncharacterized protein LOC136092240</fullName>
    </submittedName>
</protein>
<dbReference type="InterPro" id="IPR048324">
    <property type="entry name" value="ZSWIM1-3_RNaseH-like"/>
</dbReference>
<evidence type="ECO:0000256" key="4">
    <source>
        <dbReference type="PROSITE-ProRule" id="PRU00325"/>
    </source>
</evidence>
<dbReference type="Gene3D" id="3.30.40.10">
    <property type="entry name" value="Zinc/RING finger domain, C3HC4 (zinc finger)"/>
    <property type="match status" value="1"/>
</dbReference>
<organism evidence="7 8">
    <name type="scientific">Hydra vulgaris</name>
    <name type="common">Hydra</name>
    <name type="synonym">Hydra attenuata</name>
    <dbReference type="NCBI Taxonomy" id="6087"/>
    <lineage>
        <taxon>Eukaryota</taxon>
        <taxon>Metazoa</taxon>
        <taxon>Cnidaria</taxon>
        <taxon>Hydrozoa</taxon>
        <taxon>Hydroidolina</taxon>
        <taxon>Anthoathecata</taxon>
        <taxon>Aplanulata</taxon>
        <taxon>Hydridae</taxon>
        <taxon>Hydra</taxon>
    </lineage>
</organism>
<evidence type="ECO:0000313" key="7">
    <source>
        <dbReference type="Proteomes" id="UP001652625"/>
    </source>
</evidence>
<reference evidence="8" key="1">
    <citation type="submission" date="2025-08" db="UniProtKB">
        <authorList>
            <consortium name="RefSeq"/>
        </authorList>
    </citation>
    <scope>IDENTIFICATION</scope>
</reference>
<dbReference type="InterPro" id="IPR001965">
    <property type="entry name" value="Znf_PHD"/>
</dbReference>
<dbReference type="InterPro" id="IPR011011">
    <property type="entry name" value="Znf_FYVE_PHD"/>
</dbReference>